<evidence type="ECO:0000256" key="2">
    <source>
        <dbReference type="ARBA" id="ARBA00022695"/>
    </source>
</evidence>
<dbReference type="Pfam" id="PF01467">
    <property type="entry name" value="CTP_transf_like"/>
    <property type="match status" value="1"/>
</dbReference>
<dbReference type="RefSeq" id="WP_069515896.1">
    <property type="nucleotide sequence ID" value="NZ_FOFP01000002.1"/>
</dbReference>
<dbReference type="InterPro" id="IPR004821">
    <property type="entry name" value="Cyt_trans-like"/>
</dbReference>
<evidence type="ECO:0000313" key="4">
    <source>
        <dbReference type="EMBL" id="SEP87285.1"/>
    </source>
</evidence>
<keyword evidence="1" id="KW-0808">Transferase</keyword>
<keyword evidence="5" id="KW-1185">Reference proteome</keyword>
<proteinExistence type="predicted"/>
<protein>
    <submittedName>
        <fullName evidence="4">Glycerol-3-phosphate cytidylyltransferase</fullName>
    </submittedName>
</protein>
<dbReference type="SUPFAM" id="SSF52374">
    <property type="entry name" value="Nucleotidylyl transferase"/>
    <property type="match status" value="1"/>
</dbReference>
<feature type="domain" description="Cytidyltransferase-like" evidence="3">
    <location>
        <begin position="6"/>
        <end position="125"/>
    </location>
</feature>
<dbReference type="NCBIfam" id="TIGR00125">
    <property type="entry name" value="cyt_tran_rel"/>
    <property type="match status" value="1"/>
</dbReference>
<evidence type="ECO:0000256" key="1">
    <source>
        <dbReference type="ARBA" id="ARBA00022679"/>
    </source>
</evidence>
<dbReference type="Proteomes" id="UP000198512">
    <property type="component" value="Unassembled WGS sequence"/>
</dbReference>
<dbReference type="PANTHER" id="PTHR43793">
    <property type="entry name" value="FAD SYNTHASE"/>
    <property type="match status" value="1"/>
</dbReference>
<dbReference type="InterPro" id="IPR014729">
    <property type="entry name" value="Rossmann-like_a/b/a_fold"/>
</dbReference>
<keyword evidence="2 4" id="KW-0548">Nucleotidyltransferase</keyword>
<name>A0ABY1B403_9PSED</name>
<accession>A0ABY1B403</accession>
<organism evidence="4 5">
    <name type="scientific">Pseudomonas cuatrocienegasensis</name>
    <dbReference type="NCBI Taxonomy" id="543360"/>
    <lineage>
        <taxon>Bacteria</taxon>
        <taxon>Pseudomonadati</taxon>
        <taxon>Pseudomonadota</taxon>
        <taxon>Gammaproteobacteria</taxon>
        <taxon>Pseudomonadales</taxon>
        <taxon>Pseudomonadaceae</taxon>
        <taxon>Pseudomonas</taxon>
    </lineage>
</organism>
<dbReference type="InterPro" id="IPR050385">
    <property type="entry name" value="Archaeal_FAD_synthase"/>
</dbReference>
<dbReference type="GO" id="GO:0016779">
    <property type="term" value="F:nucleotidyltransferase activity"/>
    <property type="evidence" value="ECO:0007669"/>
    <property type="project" value="UniProtKB-KW"/>
</dbReference>
<sequence length="152" mass="17258">MPLTAITYGTFDMFHIGHLRLLERIRGMSDRLIVGVSTDEFNALKGKKAMIAYEERRDIVAALRCVDLVIPEHTWGQKAADIEQYAVGLFAMGGDWAGRFDELKTLCDVAYLERTQGVSSTELRTSLKRVLEKEQDLADMFELLKSLRRGMD</sequence>
<reference evidence="4 5" key="1">
    <citation type="submission" date="2016-10" db="EMBL/GenBank/DDBJ databases">
        <authorList>
            <person name="Varghese N."/>
            <person name="Submissions S."/>
        </authorList>
    </citation>
    <scope>NUCLEOTIDE SEQUENCE [LARGE SCALE GENOMIC DNA]</scope>
    <source>
        <strain evidence="4 5">CIP 109853</strain>
    </source>
</reference>
<dbReference type="PANTHER" id="PTHR43793:SF1">
    <property type="entry name" value="FAD SYNTHASE"/>
    <property type="match status" value="1"/>
</dbReference>
<comment type="caution">
    <text evidence="4">The sequence shown here is derived from an EMBL/GenBank/DDBJ whole genome shotgun (WGS) entry which is preliminary data.</text>
</comment>
<dbReference type="EMBL" id="FOFP01000002">
    <property type="protein sequence ID" value="SEP87285.1"/>
    <property type="molecule type" value="Genomic_DNA"/>
</dbReference>
<dbReference type="Gene3D" id="3.40.50.620">
    <property type="entry name" value="HUPs"/>
    <property type="match status" value="1"/>
</dbReference>
<evidence type="ECO:0000259" key="3">
    <source>
        <dbReference type="Pfam" id="PF01467"/>
    </source>
</evidence>
<evidence type="ECO:0000313" key="5">
    <source>
        <dbReference type="Proteomes" id="UP000198512"/>
    </source>
</evidence>
<gene>
    <name evidence="4" type="ORF">SAMN05216600_102111</name>
</gene>